<evidence type="ECO:0000313" key="4">
    <source>
        <dbReference type="EMBL" id="GAN76145.1"/>
    </source>
</evidence>
<dbReference type="Proteomes" id="UP000032680">
    <property type="component" value="Unassembled WGS sequence"/>
</dbReference>
<sequence length="1440" mass="154065">MGVFGLAGGRDRAFRDTSGRSTAIDPPALGRMATSALAVIGGLLVMGASPLHAETCNGDLSGASKVGTTEVEDLLVSHECRVTGPGPFTFRHVNIVDGGKLIFIEPPAEPKAVKGQDFWATSIIIESGGALVAGSEATPYGRNGKTLTIHLYGADPRGGDPTKSEGPGVSCVKVEDPAKFADCGIPKEAVWDTNGSKELTDLPGGVTDRFYQYGNMHGDSGTVPETGQAGHFGYKVLALSYNGTLELHGAKGASGTSASDIATLVKPVTALTVADEKVITSSGTDWGRLAGVDGAKITLDRSVGDDWQPGDEIVVTSTDYLPEHAETRTVIAVAGATITLDKPLTYRHNAAAFNVAQKLGGAQSSFRTAVLAADGGTSPMLDKVETRAAVGLLTRSIRIVSEGDTPKETFAQATARAPHYMYGGHVVFRQGFKALHIQGVEFHQLGQGGLMGRYPLHFHIARKVPAGTYVIDSSINESMTRWVVIHSTLGVTVARDVGWKSIGHGYFLEDGTETDNKFYSDLGAFVRASTPGGENPRDIPGLLDARNLQHVLPLKYHSDAQYPTTFWITNGWNAFVGNAAAGAGSCGACFWYVPAGNHDMMDVPPSGAPMTPMQWSGYSAIQASPKGPGYNDRAGLSPVQLFYKNSCTTAMHSLSVTDETPCQQIQAAVVTPVPNRRAPDAVVNQGEEGADSRMYYPRYSSLRNPTVCDPAAADGTAESCKTAICDYKNPKSCIPSVFSHYSSSFNWAGINFSAIWLRSGYLLLDHDFLSDVQGPGVTFVTGGDYSRSNLPKGYWGLVTNSIFVGQTQPDDSYALAKGPVGADGKPACGNTKGVCYDGQSAIAFPLTNFSIAQRLYNVYDGPAYEDANAYFDVHPSPCKSMADCMYSGTLGVLVAGGDVSGVKPGEGYLPNAAIAWKQSNGFYYPPAFHSRNLLFSGVDLRHYVIEPLTYPGTYRTDTKTTWARYANSTGNTAAFRNWSDVDRQTELSDDDGSLTGFSSTVSVNEDKFFAAPTQTSECRSAPGVDARNACAGQTPPNPPTARTSPSEHLTTALYPDPATVEDSTWSRECSNENCFGVPIYREYLTGTKGQDAAGSTREWQAWLANKCDEKLAALHGKIRPVGTRDPYAPTQTPPTPNGNTVPLSPLLPGFTPFQQFQMACHPPFVRMAGMNLYQRSVLTVNNGRYYIDTTASRDYQDKSFELEPGGHYVNVFQGGKSYYLYFLFAKHDMKQTYEIYGGDGFTDASVSGVQVDVSTLPLPSSAITAWSKTPFWTVKPGKRPGVLDIEVDFSKVPAELLDPRHLSSSPSDLDETCEPHTFCSKTAEGSGARCGCDTSKLGALGLLNPNFVNVCKNVCEHWAVKDLDCPSSGCLGIKFTLPGSFVANDRFELPEPQAYPATPWTAIKLVPTTSVPDSAPNEDGCHYTAAQIPNDASATCKVAD</sequence>
<comment type="caution">
    <text evidence="4">The sequence shown here is derived from an EMBL/GenBank/DDBJ whole genome shotgun (WGS) entry which is preliminary data.</text>
</comment>
<dbReference type="OrthoDB" id="7413710at2"/>
<evidence type="ECO:0000313" key="5">
    <source>
        <dbReference type="Proteomes" id="UP000032680"/>
    </source>
</evidence>
<feature type="domain" description="CEMIP beta-helix" evidence="3">
    <location>
        <begin position="422"/>
        <end position="593"/>
    </location>
</feature>
<gene>
    <name evidence="4" type="ORF">Asru_0063_02</name>
</gene>
<dbReference type="EMBL" id="BANB01000063">
    <property type="protein sequence ID" value="GAN76145.1"/>
    <property type="molecule type" value="Genomic_DNA"/>
</dbReference>
<evidence type="ECO:0000256" key="2">
    <source>
        <dbReference type="SAM" id="MobiDB-lite"/>
    </source>
</evidence>
<organism evidence="4 5">
    <name type="scientific">Acidisphaera rubrifaciens HS-AP3</name>
    <dbReference type="NCBI Taxonomy" id="1231350"/>
    <lineage>
        <taxon>Bacteria</taxon>
        <taxon>Pseudomonadati</taxon>
        <taxon>Pseudomonadota</taxon>
        <taxon>Alphaproteobacteria</taxon>
        <taxon>Acetobacterales</taxon>
        <taxon>Acetobacteraceae</taxon>
        <taxon>Acidisphaera</taxon>
    </lineage>
</organism>
<dbReference type="PANTHER" id="PTHR46769:SF2">
    <property type="entry name" value="FIBROCYSTIN-L ISOFORM 2 PRECURSOR-RELATED"/>
    <property type="match status" value="1"/>
</dbReference>
<dbReference type="PANTHER" id="PTHR46769">
    <property type="entry name" value="POLYCYSTIC KIDNEY AND HEPATIC DISEASE 1 (AUTOSOMAL RECESSIVE)-LIKE 1"/>
    <property type="match status" value="1"/>
</dbReference>
<dbReference type="Pfam" id="PF24606">
    <property type="entry name" value="CEMIP_beta-hel"/>
    <property type="match status" value="1"/>
</dbReference>
<keyword evidence="1" id="KW-0732">Signal</keyword>
<proteinExistence type="predicted"/>
<feature type="region of interest" description="Disordered" evidence="2">
    <location>
        <begin position="1120"/>
        <end position="1140"/>
    </location>
</feature>
<dbReference type="RefSeq" id="WP_158322672.1">
    <property type="nucleotide sequence ID" value="NZ_BANB01000063.1"/>
</dbReference>
<dbReference type="InterPro" id="IPR052387">
    <property type="entry name" value="Fibrocystin"/>
</dbReference>
<evidence type="ECO:0000256" key="1">
    <source>
        <dbReference type="ARBA" id="ARBA00022729"/>
    </source>
</evidence>
<name>A0A0D6P326_9PROT</name>
<protein>
    <recommendedName>
        <fullName evidence="3">CEMIP beta-helix domain-containing protein</fullName>
    </recommendedName>
</protein>
<accession>A0A0D6P326</accession>
<reference evidence="4 5" key="1">
    <citation type="submission" date="2012-11" db="EMBL/GenBank/DDBJ databases">
        <title>Whole genome sequence of Acidisphaera rubrifaciens HS-AP3.</title>
        <authorList>
            <person name="Azuma Y."/>
            <person name="Higashiura N."/>
            <person name="Hirakawa H."/>
            <person name="Matsushita K."/>
        </authorList>
    </citation>
    <scope>NUCLEOTIDE SEQUENCE [LARGE SCALE GENOMIC DNA]</scope>
    <source>
        <strain evidence="4 5">HS-AP3</strain>
    </source>
</reference>
<evidence type="ECO:0000259" key="3">
    <source>
        <dbReference type="Pfam" id="PF24606"/>
    </source>
</evidence>
<keyword evidence="5" id="KW-1185">Reference proteome</keyword>
<dbReference type="InterPro" id="IPR055401">
    <property type="entry name" value="CEMIP_beta-hel_dom"/>
</dbReference>